<dbReference type="EMBL" id="CP033898">
    <property type="protein sequence ID" value="AZA08731.1"/>
    <property type="molecule type" value="Genomic_DNA"/>
</dbReference>
<accession>A0A3G6ISV3</accession>
<organism evidence="2 3">
    <name type="scientific">Corynebacterium pseudopelargi</name>
    <dbReference type="NCBI Taxonomy" id="2080757"/>
    <lineage>
        <taxon>Bacteria</taxon>
        <taxon>Bacillati</taxon>
        <taxon>Actinomycetota</taxon>
        <taxon>Actinomycetes</taxon>
        <taxon>Mycobacteriales</taxon>
        <taxon>Corynebacteriaceae</taxon>
        <taxon>Corynebacterium</taxon>
    </lineage>
</organism>
<sequence length="330" mass="36101">MSTIVKNPPKPGTPEWQQLITASKVPIILGLSPHQTRGELWTVMSGLAEPAHLEGDHLDFGHDIEDGLVNSWKRKNPGWRTNSTEIAYKDETLPFPNLVTLDRRAVRGRAFAIIECKASSSNATWGAQQSEYSPNDLPPVVAAQVLAQQGISGIHQAHVVALVGYDKPLSPRHYEAAWDADLWDAIVHEIDVFYKSLGDAEPPAPSQDVIDALLAAQGSVGEGKTEAQAELATHYFAAKATFEQAKADLDQAQADLVGSMGDLKALTWDGKTLVSKQAGRFSQSNVPEEYRHLLKTNDVLTPKFDAKKFKAKHPDLYQAATGAPTTRFYQ</sequence>
<dbReference type="OrthoDB" id="3197230at2"/>
<keyword evidence="3" id="KW-1185">Reference proteome</keyword>
<dbReference type="KEGG" id="cpso:CPPEL_03000"/>
<evidence type="ECO:0000313" key="2">
    <source>
        <dbReference type="EMBL" id="AZA08731.1"/>
    </source>
</evidence>
<proteinExistence type="predicted"/>
<dbReference type="RefSeq" id="WP_123959737.1">
    <property type="nucleotide sequence ID" value="NZ_CP033898.1"/>
</dbReference>
<dbReference type="InterPro" id="IPR019080">
    <property type="entry name" value="YqaJ_viral_recombinase"/>
</dbReference>
<feature type="domain" description="YqaJ viral recombinase" evidence="1">
    <location>
        <begin position="18"/>
        <end position="154"/>
    </location>
</feature>
<dbReference type="InterPro" id="IPR011604">
    <property type="entry name" value="PDDEXK-like_dom_sf"/>
</dbReference>
<gene>
    <name evidence="2" type="ORF">CPPEL_03000</name>
</gene>
<name>A0A3G6ISV3_9CORY</name>
<dbReference type="Pfam" id="PF09588">
    <property type="entry name" value="YqaJ"/>
    <property type="match status" value="1"/>
</dbReference>
<dbReference type="AlphaFoldDB" id="A0A3G6ISV3"/>
<dbReference type="Gene3D" id="3.90.320.10">
    <property type="match status" value="1"/>
</dbReference>
<dbReference type="Proteomes" id="UP000271426">
    <property type="component" value="Chromosome"/>
</dbReference>
<evidence type="ECO:0000259" key="1">
    <source>
        <dbReference type="Pfam" id="PF09588"/>
    </source>
</evidence>
<evidence type="ECO:0000313" key="3">
    <source>
        <dbReference type="Proteomes" id="UP000271426"/>
    </source>
</evidence>
<protein>
    <recommendedName>
        <fullName evidence="1">YqaJ viral recombinase domain-containing protein</fullName>
    </recommendedName>
</protein>
<reference evidence="2 3" key="1">
    <citation type="submission" date="2018-11" db="EMBL/GenBank/DDBJ databases">
        <authorList>
            <person name="Kleinhagauer T."/>
            <person name="Glaeser S.P."/>
            <person name="Spergser J."/>
            <person name="Ruckert C."/>
            <person name="Kaempfer P."/>
            <person name="Busse H.-J."/>
        </authorList>
    </citation>
    <scope>NUCLEOTIDE SEQUENCE [LARGE SCALE GENOMIC DNA]</scope>
    <source>
        <strain evidence="2 3">812CH</strain>
    </source>
</reference>